<evidence type="ECO:0000313" key="1">
    <source>
        <dbReference type="EMBL" id="RPE05758.1"/>
    </source>
</evidence>
<gene>
    <name evidence="1" type="ORF">EGT74_25685</name>
</gene>
<organism evidence="1 2">
    <name type="scientific">Chitinophaga lutea</name>
    <dbReference type="NCBI Taxonomy" id="2488634"/>
    <lineage>
        <taxon>Bacteria</taxon>
        <taxon>Pseudomonadati</taxon>
        <taxon>Bacteroidota</taxon>
        <taxon>Chitinophagia</taxon>
        <taxon>Chitinophagales</taxon>
        <taxon>Chitinophagaceae</taxon>
        <taxon>Chitinophaga</taxon>
    </lineage>
</organism>
<proteinExistence type="predicted"/>
<keyword evidence="2" id="KW-1185">Reference proteome</keyword>
<name>A0A3N4PE90_9BACT</name>
<sequence>MEEMGAFNLNNFDTDYKAAVLAAELVESGFDINNLFIWPAGNSRRNFSRDVQSVEWHHLEHAHKSLLCIKTSREGLYDMLPEGLFHQPVPYSSTRSTEEIIDQIKRYKEEEKQARRFFLPLEAELNLFRVLIELRENKIDKKNIYDDLIRIFHPGWEIFSLLDQQQANIFLHMLPFLHEAKSDLTKLEHLLSLLLQMPARIAFEPAGPLKAETAARMGEAALGVDTICGEYFDEGDEAMIIHIGPVSPHMALQLFPGERLEKIVRWLVAYFVPAETTVHLQTDILPEQRALVLDEAAVLGYTAFI</sequence>
<dbReference type="InterPro" id="IPR010732">
    <property type="entry name" value="T6SS_TssG-like"/>
</dbReference>
<protein>
    <recommendedName>
        <fullName evidence="3">Type VI secretion system baseplate subunit TssG</fullName>
    </recommendedName>
</protein>
<evidence type="ECO:0000313" key="2">
    <source>
        <dbReference type="Proteomes" id="UP000278351"/>
    </source>
</evidence>
<reference evidence="1 2" key="1">
    <citation type="submission" date="2018-11" db="EMBL/GenBank/DDBJ databases">
        <title>Chitinophaga lutea sp.nov., isolate from arsenic contaminated soil.</title>
        <authorList>
            <person name="Zong Y."/>
        </authorList>
    </citation>
    <scope>NUCLEOTIDE SEQUENCE [LARGE SCALE GENOMIC DNA]</scope>
    <source>
        <strain evidence="1 2">ZY74</strain>
    </source>
</reference>
<dbReference type="EMBL" id="RPDH01000003">
    <property type="protein sequence ID" value="RPE05758.1"/>
    <property type="molecule type" value="Genomic_DNA"/>
</dbReference>
<comment type="caution">
    <text evidence="1">The sequence shown here is derived from an EMBL/GenBank/DDBJ whole genome shotgun (WGS) entry which is preliminary data.</text>
</comment>
<dbReference type="AlphaFoldDB" id="A0A3N4PE90"/>
<accession>A0A3N4PE90</accession>
<evidence type="ECO:0008006" key="3">
    <source>
        <dbReference type="Google" id="ProtNLM"/>
    </source>
</evidence>
<dbReference type="Pfam" id="PF06996">
    <property type="entry name" value="T6SS_TssG"/>
    <property type="match status" value="1"/>
</dbReference>
<dbReference type="OrthoDB" id="1411058at2"/>
<dbReference type="RefSeq" id="WP_123849411.1">
    <property type="nucleotide sequence ID" value="NZ_RPDH01000003.1"/>
</dbReference>
<dbReference type="Proteomes" id="UP000278351">
    <property type="component" value="Unassembled WGS sequence"/>
</dbReference>